<dbReference type="InterPro" id="IPR001932">
    <property type="entry name" value="PPM-type_phosphatase-like_dom"/>
</dbReference>
<dbReference type="GO" id="GO:0046872">
    <property type="term" value="F:metal ion binding"/>
    <property type="evidence" value="ECO:0007669"/>
    <property type="project" value="UniProtKB-KW"/>
</dbReference>
<dbReference type="SUPFAM" id="SSF81606">
    <property type="entry name" value="PP2C-like"/>
    <property type="match status" value="1"/>
</dbReference>
<keyword evidence="1" id="KW-0479">Metal-binding</keyword>
<evidence type="ECO:0000259" key="6">
    <source>
        <dbReference type="PROSITE" id="PS51746"/>
    </source>
</evidence>
<feature type="domain" description="PPM-type phosphatase" evidence="6">
    <location>
        <begin position="25"/>
        <end position="183"/>
    </location>
</feature>
<comment type="caution">
    <text evidence="7">The sequence shown here is derived from an EMBL/GenBank/DDBJ whole genome shotgun (WGS) entry which is preliminary data.</text>
</comment>
<keyword evidence="8" id="KW-1185">Reference proteome</keyword>
<accession>A0A9X6RLG9</accession>
<dbReference type="SMART" id="SM00332">
    <property type="entry name" value="PP2Cc"/>
    <property type="match status" value="1"/>
</dbReference>
<feature type="region of interest" description="Disordered" evidence="5">
    <location>
        <begin position="158"/>
        <end position="183"/>
    </location>
</feature>
<evidence type="ECO:0000256" key="1">
    <source>
        <dbReference type="ARBA" id="ARBA00022723"/>
    </source>
</evidence>
<dbReference type="EMBL" id="MTYJ01000266">
    <property type="protein sequence ID" value="OWA52398.1"/>
    <property type="molecule type" value="Genomic_DNA"/>
</dbReference>
<protein>
    <recommendedName>
        <fullName evidence="6">PPM-type phosphatase domain-containing protein</fullName>
    </recommendedName>
</protein>
<evidence type="ECO:0000256" key="5">
    <source>
        <dbReference type="SAM" id="MobiDB-lite"/>
    </source>
</evidence>
<dbReference type="PROSITE" id="PS51746">
    <property type="entry name" value="PPM_2"/>
    <property type="match status" value="1"/>
</dbReference>
<dbReference type="PROSITE" id="PS01032">
    <property type="entry name" value="PPM_1"/>
    <property type="match status" value="1"/>
</dbReference>
<organism evidence="7 8">
    <name type="scientific">Hypsibius exemplaris</name>
    <name type="common">Freshwater tardigrade</name>
    <dbReference type="NCBI Taxonomy" id="2072580"/>
    <lineage>
        <taxon>Eukaryota</taxon>
        <taxon>Metazoa</taxon>
        <taxon>Ecdysozoa</taxon>
        <taxon>Tardigrada</taxon>
        <taxon>Eutardigrada</taxon>
        <taxon>Parachela</taxon>
        <taxon>Hypsibioidea</taxon>
        <taxon>Hypsibiidae</taxon>
        <taxon>Hypsibius</taxon>
    </lineage>
</organism>
<evidence type="ECO:0000313" key="7">
    <source>
        <dbReference type="EMBL" id="OWA52398.1"/>
    </source>
</evidence>
<dbReference type="AlphaFoldDB" id="A0A9X6RLG9"/>
<comment type="similarity">
    <text evidence="4">Belongs to the PP2C family.</text>
</comment>
<evidence type="ECO:0000256" key="3">
    <source>
        <dbReference type="ARBA" id="ARBA00022912"/>
    </source>
</evidence>
<keyword evidence="3 4" id="KW-0904">Protein phosphatase</keyword>
<dbReference type="CDD" id="cd00143">
    <property type="entry name" value="PP2Cc"/>
    <property type="match status" value="1"/>
</dbReference>
<reference evidence="8" key="1">
    <citation type="submission" date="2017-01" db="EMBL/GenBank/DDBJ databases">
        <title>Comparative genomics of anhydrobiosis in the tardigrade Hypsibius dujardini.</title>
        <authorList>
            <person name="Yoshida Y."/>
            <person name="Koutsovoulos G."/>
            <person name="Laetsch D."/>
            <person name="Stevens L."/>
            <person name="Kumar S."/>
            <person name="Horikawa D."/>
            <person name="Ishino K."/>
            <person name="Komine S."/>
            <person name="Tomita M."/>
            <person name="Blaxter M."/>
            <person name="Arakawa K."/>
        </authorList>
    </citation>
    <scope>NUCLEOTIDE SEQUENCE [LARGE SCALE GENOMIC DNA]</scope>
    <source>
        <strain evidence="8">Z151</strain>
    </source>
</reference>
<dbReference type="GO" id="GO:0004722">
    <property type="term" value="F:protein serine/threonine phosphatase activity"/>
    <property type="evidence" value="ECO:0007669"/>
    <property type="project" value="InterPro"/>
</dbReference>
<evidence type="ECO:0000256" key="4">
    <source>
        <dbReference type="RuleBase" id="RU003465"/>
    </source>
</evidence>
<proteinExistence type="inferred from homology"/>
<sequence>MGNMLGFSDPITRTFNTKSESGRIKFGSSSVQGWRIDMEDAHVNLLAVNGDEEVSFFAVYDGHGGAEVAEYAKEHAHRRIFHHPKYKEGQFADAIQQAVMQLDQEMFVQENAMLANDSTGKNDLAGSTAVMLLLNHNKIFCGNVGDSRAVACVAGHSVELSRDHKPSSPTEISDHQRRRLRRR</sequence>
<evidence type="ECO:0000256" key="2">
    <source>
        <dbReference type="ARBA" id="ARBA00022801"/>
    </source>
</evidence>
<dbReference type="InterPro" id="IPR000222">
    <property type="entry name" value="PP2C_BS"/>
</dbReference>
<dbReference type="InterPro" id="IPR036457">
    <property type="entry name" value="PPM-type-like_dom_sf"/>
</dbReference>
<dbReference type="Gene3D" id="3.60.40.10">
    <property type="entry name" value="PPM-type phosphatase domain"/>
    <property type="match status" value="1"/>
</dbReference>
<dbReference type="InterPro" id="IPR015655">
    <property type="entry name" value="PP2C"/>
</dbReference>
<evidence type="ECO:0000313" key="8">
    <source>
        <dbReference type="Proteomes" id="UP000192578"/>
    </source>
</evidence>
<keyword evidence="2 4" id="KW-0378">Hydrolase</keyword>
<dbReference type="PANTHER" id="PTHR47992">
    <property type="entry name" value="PROTEIN PHOSPHATASE"/>
    <property type="match status" value="1"/>
</dbReference>
<dbReference type="OrthoDB" id="10264738at2759"/>
<gene>
    <name evidence="7" type="ORF">BV898_16855</name>
</gene>
<name>A0A9X6RLG9_HYPEX</name>
<dbReference type="Proteomes" id="UP000192578">
    <property type="component" value="Unassembled WGS sequence"/>
</dbReference>
<dbReference type="Pfam" id="PF00481">
    <property type="entry name" value="PP2C"/>
    <property type="match status" value="1"/>
</dbReference>